<protein>
    <recommendedName>
        <fullName evidence="4">Post-segregation antitoxin CcdA</fullName>
    </recommendedName>
</protein>
<evidence type="ECO:0000256" key="1">
    <source>
        <dbReference type="ARBA" id="ARBA00022649"/>
    </source>
</evidence>
<dbReference type="AlphaFoldDB" id="A0A1X4NMZ9"/>
<organism evidence="2 3">
    <name type="scientific">Marivita geojedonensis</name>
    <dbReference type="NCBI Taxonomy" id="1123756"/>
    <lineage>
        <taxon>Bacteria</taxon>
        <taxon>Pseudomonadati</taxon>
        <taxon>Pseudomonadota</taxon>
        <taxon>Alphaproteobacteria</taxon>
        <taxon>Rhodobacterales</taxon>
        <taxon>Roseobacteraceae</taxon>
        <taxon>Marivita</taxon>
    </lineage>
</organism>
<accession>A0A1X4NMZ9</accession>
<keyword evidence="1" id="KW-1277">Toxin-antitoxin system</keyword>
<dbReference type="Proteomes" id="UP000193926">
    <property type="component" value="Unassembled WGS sequence"/>
</dbReference>
<evidence type="ECO:0000313" key="2">
    <source>
        <dbReference type="EMBL" id="OSQ51710.1"/>
    </source>
</evidence>
<dbReference type="EMBL" id="JFKC01000004">
    <property type="protein sequence ID" value="OSQ51710.1"/>
    <property type="molecule type" value="Genomic_DNA"/>
</dbReference>
<comment type="caution">
    <text evidence="2">The sequence shown here is derived from an EMBL/GenBank/DDBJ whole genome shotgun (WGS) entry which is preliminary data.</text>
</comment>
<dbReference type="OrthoDB" id="7191115at2"/>
<sequence length="75" mass="8409">MPMPRKSTSLSLDADLIARAKDAGVNLSRAAEAGIEDEVRKAEAARWADENQHAIEAYNRRVEQDGLPLDAYRKW</sequence>
<dbReference type="InterPro" id="IPR009956">
    <property type="entry name" value="Post-segregation_anti-tox_CcdA"/>
</dbReference>
<proteinExistence type="predicted"/>
<gene>
    <name evidence="2" type="ORF">MGEO_07310</name>
</gene>
<evidence type="ECO:0008006" key="4">
    <source>
        <dbReference type="Google" id="ProtNLM"/>
    </source>
</evidence>
<dbReference type="Pfam" id="PF07362">
    <property type="entry name" value="CcdA"/>
    <property type="match status" value="1"/>
</dbReference>
<evidence type="ECO:0000313" key="3">
    <source>
        <dbReference type="Proteomes" id="UP000193926"/>
    </source>
</evidence>
<keyword evidence="3" id="KW-1185">Reference proteome</keyword>
<reference evidence="2 3" key="1">
    <citation type="submission" date="2014-03" db="EMBL/GenBank/DDBJ databases">
        <title>The draft genome sequence of Marivita geojedonensis KCTC 23882.</title>
        <authorList>
            <person name="Lai Q."/>
            <person name="Shao Z."/>
        </authorList>
    </citation>
    <scope>NUCLEOTIDE SEQUENCE [LARGE SCALE GENOMIC DNA]</scope>
    <source>
        <strain evidence="2 3">DPG-138</strain>
    </source>
</reference>
<dbReference type="STRING" id="1123756.MGEO_07310"/>
<name>A0A1X4NMZ9_9RHOB</name>